<feature type="domain" description="Glucan biosynthesis periplasmic MdoG C-terminal" evidence="7">
    <location>
        <begin position="38"/>
        <end position="490"/>
    </location>
</feature>
<dbReference type="Pfam" id="PF04349">
    <property type="entry name" value="MdoG"/>
    <property type="match status" value="1"/>
</dbReference>
<keyword evidence="4 6" id="KW-0732">Signal</keyword>
<evidence type="ECO:0000256" key="5">
    <source>
        <dbReference type="ARBA" id="ARBA00022764"/>
    </source>
</evidence>
<dbReference type="SUPFAM" id="SSF81296">
    <property type="entry name" value="E set domains"/>
    <property type="match status" value="1"/>
</dbReference>
<comment type="caution">
    <text evidence="8">The sequence shown here is derived from an EMBL/GenBank/DDBJ whole genome shotgun (WGS) entry which is preliminary data.</text>
</comment>
<dbReference type="InterPro" id="IPR011013">
    <property type="entry name" value="Gal_mutarotase_sf_dom"/>
</dbReference>
<keyword evidence="9" id="KW-1185">Reference proteome</keyword>
<dbReference type="GO" id="GO:0030288">
    <property type="term" value="C:outer membrane-bounded periplasmic space"/>
    <property type="evidence" value="ECO:0007669"/>
    <property type="project" value="TreeGrafter"/>
</dbReference>
<evidence type="ECO:0000313" key="8">
    <source>
        <dbReference type="EMBL" id="GGE02524.1"/>
    </source>
</evidence>
<dbReference type="GO" id="GO:0003824">
    <property type="term" value="F:catalytic activity"/>
    <property type="evidence" value="ECO:0007669"/>
    <property type="project" value="InterPro"/>
</dbReference>
<feature type="signal peptide" evidence="6">
    <location>
        <begin position="1"/>
        <end position="26"/>
    </location>
</feature>
<evidence type="ECO:0000256" key="3">
    <source>
        <dbReference type="ARBA" id="ARBA00009284"/>
    </source>
</evidence>
<dbReference type="GO" id="GO:0030246">
    <property type="term" value="F:carbohydrate binding"/>
    <property type="evidence" value="ECO:0007669"/>
    <property type="project" value="InterPro"/>
</dbReference>
<dbReference type="InterPro" id="IPR014438">
    <property type="entry name" value="Glucan_biosyn_MdoG/MdoD"/>
</dbReference>
<dbReference type="EMBL" id="BMJM01000002">
    <property type="protein sequence ID" value="GGE02524.1"/>
    <property type="molecule type" value="Genomic_DNA"/>
</dbReference>
<sequence>MSGKTAISRRSAFGLLAGLAAYPALGAAGERLGPAQAFSWELLVGRAKALAGKPYATPRVSQRQAQDFDAAGRLTFGEAGRLAGLVRLLPAPRNSPNIVGIHIVEGRKARTLTSLDGMFAGGGVADPAGFRVLAANLQTDWLAYQGASYFRSSGSRDQYGLSARGIAVDTGLSGPEEFPLFTDFWIERITDTHFIVHALLDGPSLAGVFAFDNRLGPDGVTQDVKSALFIRKDIRRLGIAPATSMFWYDEGQRRQAVDWRPEIHDSDGLAIWSATGERIWRPLGNPEGLRTSSFRADGLKGFGLVQRDQSFDSYQDDGARYDRRPSLWIEPAGNWGPGAVQLFEIPTESETMDNIVAFWVGDRPARAGERRDFRYRLRWTSADPSDGGTARAVNVWIGAGGIPGAPPVAGARKYVVDLQGPALVGLTRTSKVEAVINLEPPAMANLSAYPVVGQQDLWRVAVDVMPHKTSAKELRLYLRRGASALSETVIEPFSS</sequence>
<organism evidence="8 9">
    <name type="scientific">Sandarakinorhabdus glacialis</name>
    <dbReference type="NCBI Taxonomy" id="1614636"/>
    <lineage>
        <taxon>Bacteria</taxon>
        <taxon>Pseudomonadati</taxon>
        <taxon>Pseudomonadota</taxon>
        <taxon>Alphaproteobacteria</taxon>
        <taxon>Sphingomonadales</taxon>
        <taxon>Sphingosinicellaceae</taxon>
        <taxon>Sandarakinorhabdus</taxon>
    </lineage>
</organism>
<dbReference type="Gene3D" id="2.60.40.10">
    <property type="entry name" value="Immunoglobulins"/>
    <property type="match status" value="1"/>
</dbReference>
<dbReference type="RefSeq" id="WP_243450525.1">
    <property type="nucleotide sequence ID" value="NZ_BMJM01000002.1"/>
</dbReference>
<dbReference type="InterPro" id="IPR014756">
    <property type="entry name" value="Ig_E-set"/>
</dbReference>
<proteinExistence type="inferred from homology"/>
<dbReference type="InterPro" id="IPR014718">
    <property type="entry name" value="GH-type_carb-bd"/>
</dbReference>
<evidence type="ECO:0000256" key="2">
    <source>
        <dbReference type="ARBA" id="ARBA00005001"/>
    </source>
</evidence>
<dbReference type="PANTHER" id="PTHR30504">
    <property type="entry name" value="GLUCANS BIOSYNTHESIS PROTEIN"/>
    <property type="match status" value="1"/>
</dbReference>
<dbReference type="PROSITE" id="PS51318">
    <property type="entry name" value="TAT"/>
    <property type="match status" value="1"/>
</dbReference>
<dbReference type="InterPro" id="IPR007444">
    <property type="entry name" value="Glucan_biosyn_MdoG_C"/>
</dbReference>
<dbReference type="InterPro" id="IPR006311">
    <property type="entry name" value="TAT_signal"/>
</dbReference>
<evidence type="ECO:0000256" key="4">
    <source>
        <dbReference type="ARBA" id="ARBA00022729"/>
    </source>
</evidence>
<dbReference type="GO" id="GO:0051274">
    <property type="term" value="P:beta-glucan biosynthetic process"/>
    <property type="evidence" value="ECO:0007669"/>
    <property type="project" value="TreeGrafter"/>
</dbReference>
<reference evidence="8" key="2">
    <citation type="submission" date="2020-09" db="EMBL/GenBank/DDBJ databases">
        <authorList>
            <person name="Sun Q."/>
            <person name="Zhou Y."/>
        </authorList>
    </citation>
    <scope>NUCLEOTIDE SEQUENCE</scope>
    <source>
        <strain evidence="8">CGMCC 1.15519</strain>
    </source>
</reference>
<evidence type="ECO:0000259" key="7">
    <source>
        <dbReference type="Pfam" id="PF04349"/>
    </source>
</evidence>
<gene>
    <name evidence="8" type="primary">mdoG</name>
    <name evidence="8" type="ORF">GCM10011529_06230</name>
</gene>
<feature type="chain" id="PRO_5037295272" evidence="6">
    <location>
        <begin position="27"/>
        <end position="495"/>
    </location>
</feature>
<name>A0A916ZLP7_9SPHN</name>
<evidence type="ECO:0000256" key="1">
    <source>
        <dbReference type="ARBA" id="ARBA00004418"/>
    </source>
</evidence>
<dbReference type="PIRSF" id="PIRSF006281">
    <property type="entry name" value="MdoG"/>
    <property type="match status" value="1"/>
</dbReference>
<dbReference type="InterPro" id="IPR013783">
    <property type="entry name" value="Ig-like_fold"/>
</dbReference>
<keyword evidence="5" id="KW-0574">Periplasm</keyword>
<dbReference type="Proteomes" id="UP000635071">
    <property type="component" value="Unassembled WGS sequence"/>
</dbReference>
<comment type="similarity">
    <text evidence="3">Belongs to the OpgD/OpgG family.</text>
</comment>
<dbReference type="AlphaFoldDB" id="A0A916ZLP7"/>
<dbReference type="SUPFAM" id="SSF74650">
    <property type="entry name" value="Galactose mutarotase-like"/>
    <property type="match status" value="1"/>
</dbReference>
<reference evidence="8" key="1">
    <citation type="journal article" date="2014" name="Int. J. Syst. Evol. Microbiol.">
        <title>Complete genome sequence of Corynebacterium casei LMG S-19264T (=DSM 44701T), isolated from a smear-ripened cheese.</title>
        <authorList>
            <consortium name="US DOE Joint Genome Institute (JGI-PGF)"/>
            <person name="Walter F."/>
            <person name="Albersmeier A."/>
            <person name="Kalinowski J."/>
            <person name="Ruckert C."/>
        </authorList>
    </citation>
    <scope>NUCLEOTIDE SEQUENCE</scope>
    <source>
        <strain evidence="8">CGMCC 1.15519</strain>
    </source>
</reference>
<dbReference type="Gene3D" id="2.70.98.10">
    <property type="match status" value="1"/>
</dbReference>
<dbReference type="PANTHER" id="PTHR30504:SF3">
    <property type="entry name" value="GLUCANS BIOSYNTHESIS PROTEIN D"/>
    <property type="match status" value="1"/>
</dbReference>
<comment type="pathway">
    <text evidence="2">Glycan metabolism; osmoregulated periplasmic glucan (OPG) biosynthesis.</text>
</comment>
<protein>
    <submittedName>
        <fullName evidence="8">Glucan biosynthesis protein D</fullName>
    </submittedName>
</protein>
<comment type="subcellular location">
    <subcellularLocation>
        <location evidence="1">Periplasm</location>
    </subcellularLocation>
</comment>
<accession>A0A916ZLP7</accession>
<evidence type="ECO:0000313" key="9">
    <source>
        <dbReference type="Proteomes" id="UP000635071"/>
    </source>
</evidence>
<evidence type="ECO:0000256" key="6">
    <source>
        <dbReference type="SAM" id="SignalP"/>
    </source>
</evidence>